<sequence length="225" mass="24059">MTRRGTQSIRTLVAMLITLGAIAVGCEKKPAERANSGESRQTVTVTLDPNSVAQATQMDATQVRVDIRSQTGVLQLRADFQAVGPQRTLVTYTSFPTGTDGDMSTQPLTASAQMDAELPTVDRAILGAALIQAQVSRAIHYSYDNWGCDLPSAIRGPASCGPKGRCCDIHDACYRKHECGAGSWLRPWTQCHLLCNVPAVACFSSSSFHPGPSECCARGNCGDPR</sequence>
<evidence type="ECO:0000313" key="2">
    <source>
        <dbReference type="Proteomes" id="UP001221411"/>
    </source>
</evidence>
<comment type="caution">
    <text evidence="1">The sequence shown here is derived from an EMBL/GenBank/DDBJ whole genome shotgun (WGS) entry which is preliminary data.</text>
</comment>
<dbReference type="PROSITE" id="PS51257">
    <property type="entry name" value="PROKAR_LIPOPROTEIN"/>
    <property type="match status" value="1"/>
</dbReference>
<accession>A0ABT5EQF9</accession>
<keyword evidence="2" id="KW-1185">Reference proteome</keyword>
<gene>
    <name evidence="1" type="ORF">POL67_22195</name>
</gene>
<dbReference type="Proteomes" id="UP001221411">
    <property type="component" value="Unassembled WGS sequence"/>
</dbReference>
<name>A0ABT5EQF9_9BACT</name>
<evidence type="ECO:0000313" key="1">
    <source>
        <dbReference type="EMBL" id="MDC0744058.1"/>
    </source>
</evidence>
<dbReference type="EMBL" id="JAQNDO010000001">
    <property type="protein sequence ID" value="MDC0744058.1"/>
    <property type="molecule type" value="Genomic_DNA"/>
</dbReference>
<organism evidence="1 2">
    <name type="scientific">Polyangium mundeleinium</name>
    <dbReference type="NCBI Taxonomy" id="2995306"/>
    <lineage>
        <taxon>Bacteria</taxon>
        <taxon>Pseudomonadati</taxon>
        <taxon>Myxococcota</taxon>
        <taxon>Polyangia</taxon>
        <taxon>Polyangiales</taxon>
        <taxon>Polyangiaceae</taxon>
        <taxon>Polyangium</taxon>
    </lineage>
</organism>
<dbReference type="RefSeq" id="WP_271920189.1">
    <property type="nucleotide sequence ID" value="NZ_JAQNDO010000001.1"/>
</dbReference>
<proteinExistence type="predicted"/>
<protein>
    <submittedName>
        <fullName evidence="1">Uncharacterized protein</fullName>
    </submittedName>
</protein>
<reference evidence="1 2" key="1">
    <citation type="submission" date="2022-11" db="EMBL/GenBank/DDBJ databases">
        <title>Minimal conservation of predation-associated metabolite biosynthetic gene clusters underscores biosynthetic potential of Myxococcota including descriptions for ten novel species: Archangium lansinium sp. nov., Myxococcus landrumus sp. nov., Nannocystis bai.</title>
        <authorList>
            <person name="Ahearne A."/>
            <person name="Stevens C."/>
            <person name="Dowd S."/>
        </authorList>
    </citation>
    <scope>NUCLEOTIDE SEQUENCE [LARGE SCALE GENOMIC DNA]</scope>
    <source>
        <strain evidence="1 2">RJM3</strain>
    </source>
</reference>